<evidence type="ECO:0000313" key="3">
    <source>
        <dbReference type="Proteomes" id="UP000023623"/>
    </source>
</evidence>
<dbReference type="AlphaFoldDB" id="A0A022XHG5"/>
<dbReference type="Proteomes" id="UP000023623">
    <property type="component" value="Unassembled WGS sequence"/>
</dbReference>
<organism evidence="2 3">
    <name type="scientific">Trichophyton soudanense CBS 452.61</name>
    <dbReference type="NCBI Taxonomy" id="1215331"/>
    <lineage>
        <taxon>Eukaryota</taxon>
        <taxon>Fungi</taxon>
        <taxon>Dikarya</taxon>
        <taxon>Ascomycota</taxon>
        <taxon>Pezizomycotina</taxon>
        <taxon>Eurotiomycetes</taxon>
        <taxon>Eurotiomycetidae</taxon>
        <taxon>Onygenales</taxon>
        <taxon>Arthrodermataceae</taxon>
        <taxon>Trichophyton</taxon>
    </lineage>
</organism>
<sequence>MSNSSVSSPLSDSKPQTMSKEERRQVAQEHLTKLEGMTQEELVELLKKTGHWGLKESGWAESMEAEVAYRTAWRSARYTSFNTLRHALKVLTSLGERCQRLLDKDVLSEALEEGNLSDLELICQDGVVLCTSFCIHVASLTAEPTSFQFLELEGTHRAALGMNGIILDSSAGKALRSLDGKAIPGYKGLWKLERSGIEGITLPFKASPLYLQISFYANGY</sequence>
<evidence type="ECO:0000256" key="1">
    <source>
        <dbReference type="SAM" id="MobiDB-lite"/>
    </source>
</evidence>
<dbReference type="OrthoDB" id="10543471at2759"/>
<accession>A0A022XHG5</accession>
<gene>
    <name evidence="2" type="ORF">H105_07765</name>
</gene>
<proteinExistence type="predicted"/>
<feature type="compositionally biased region" description="Low complexity" evidence="1">
    <location>
        <begin position="1"/>
        <end position="13"/>
    </location>
</feature>
<protein>
    <submittedName>
        <fullName evidence="2">Uncharacterized protein</fullName>
    </submittedName>
</protein>
<feature type="region of interest" description="Disordered" evidence="1">
    <location>
        <begin position="1"/>
        <end position="33"/>
    </location>
</feature>
<reference evidence="2 3" key="1">
    <citation type="submission" date="2014-02" db="EMBL/GenBank/DDBJ databases">
        <title>The Genome Sequence of Trichophyton rubrum (morphotype soudanense) CBS 452.61.</title>
        <authorList>
            <consortium name="The Broad Institute Genomics Platform"/>
            <person name="Cuomo C.A."/>
            <person name="White T.C."/>
            <person name="Graser Y."/>
            <person name="Martinez-Rossi N."/>
            <person name="Heitman J."/>
            <person name="Young S.K."/>
            <person name="Zeng Q."/>
            <person name="Gargeya S."/>
            <person name="Abouelleil A."/>
            <person name="Alvarado L."/>
            <person name="Chapman S.B."/>
            <person name="Gainer-Dewar J."/>
            <person name="Goldberg J."/>
            <person name="Griggs A."/>
            <person name="Gujja S."/>
            <person name="Hansen M."/>
            <person name="Howarth C."/>
            <person name="Imamovic A."/>
            <person name="Larimer J."/>
            <person name="Martinez D."/>
            <person name="Murphy C."/>
            <person name="Pearson M.D."/>
            <person name="Persinoti G."/>
            <person name="Poon T."/>
            <person name="Priest M."/>
            <person name="Roberts A.D."/>
            <person name="Saif S."/>
            <person name="Shea T.D."/>
            <person name="Sykes S.N."/>
            <person name="Wortman J."/>
            <person name="Nusbaum C."/>
            <person name="Birren B."/>
        </authorList>
    </citation>
    <scope>NUCLEOTIDE SEQUENCE [LARGE SCALE GENOMIC DNA]</scope>
    <source>
        <strain evidence="2 3">CBS 452.61</strain>
    </source>
</reference>
<feature type="compositionally biased region" description="Basic and acidic residues" evidence="1">
    <location>
        <begin position="19"/>
        <end position="33"/>
    </location>
</feature>
<dbReference type="HOGENOM" id="CLU_1256844_0_0_1"/>
<dbReference type="EMBL" id="KK208923">
    <property type="protein sequence ID" value="EZF69939.1"/>
    <property type="molecule type" value="Genomic_DNA"/>
</dbReference>
<keyword evidence="3" id="KW-1185">Reference proteome</keyword>
<evidence type="ECO:0000313" key="2">
    <source>
        <dbReference type="EMBL" id="EZF69939.1"/>
    </source>
</evidence>
<name>A0A022XHG5_TRISD</name>